<organism evidence="2 3">
    <name type="scientific">Halobiforma nitratireducens JCM 10879</name>
    <dbReference type="NCBI Taxonomy" id="1227454"/>
    <lineage>
        <taxon>Archaea</taxon>
        <taxon>Methanobacteriati</taxon>
        <taxon>Methanobacteriota</taxon>
        <taxon>Stenosarchaea group</taxon>
        <taxon>Halobacteria</taxon>
        <taxon>Halobacteriales</taxon>
        <taxon>Natrialbaceae</taxon>
        <taxon>Halobiforma</taxon>
    </lineage>
</organism>
<dbReference type="AlphaFoldDB" id="M0M8P7"/>
<reference evidence="2 3" key="1">
    <citation type="journal article" date="2014" name="PLoS Genet.">
        <title>Phylogenetically driven sequencing of extremely halophilic archaea reveals strategies for static and dynamic osmo-response.</title>
        <authorList>
            <person name="Becker E.A."/>
            <person name="Seitzer P.M."/>
            <person name="Tritt A."/>
            <person name="Larsen D."/>
            <person name="Krusor M."/>
            <person name="Yao A.I."/>
            <person name="Wu D."/>
            <person name="Madern D."/>
            <person name="Eisen J.A."/>
            <person name="Darling A.E."/>
            <person name="Facciotti M.T."/>
        </authorList>
    </citation>
    <scope>NUCLEOTIDE SEQUENCE [LARGE SCALE GENOMIC DNA]</scope>
    <source>
        <strain evidence="2 3">JCM 10879</strain>
    </source>
</reference>
<name>M0M8P7_9EURY</name>
<dbReference type="STRING" id="1227454.C446_05365"/>
<protein>
    <recommendedName>
        <fullName evidence="1">DUF7836 domain-containing protein</fullName>
    </recommendedName>
</protein>
<dbReference type="Proteomes" id="UP000011607">
    <property type="component" value="Unassembled WGS sequence"/>
</dbReference>
<sequence length="60" mass="6998">MREPWIDLECPSCHEQWESDPADLPEPGKEFGCEHCDDRRPVSEFVKTSEGLEIHESFHV</sequence>
<dbReference type="Pfam" id="PF25206">
    <property type="entry name" value="DUF7836"/>
    <property type="match status" value="1"/>
</dbReference>
<feature type="domain" description="DUF7836" evidence="1">
    <location>
        <begin position="1"/>
        <end position="59"/>
    </location>
</feature>
<dbReference type="eggNOG" id="arCOG04636">
    <property type="taxonomic scope" value="Archaea"/>
</dbReference>
<dbReference type="InterPro" id="IPR057158">
    <property type="entry name" value="DUF7836"/>
</dbReference>
<keyword evidence="3" id="KW-1185">Reference proteome</keyword>
<evidence type="ECO:0000313" key="3">
    <source>
        <dbReference type="Proteomes" id="UP000011607"/>
    </source>
</evidence>
<evidence type="ECO:0000259" key="1">
    <source>
        <dbReference type="Pfam" id="PF25206"/>
    </source>
</evidence>
<gene>
    <name evidence="2" type="ORF">C446_05365</name>
</gene>
<comment type="caution">
    <text evidence="2">The sequence shown here is derived from an EMBL/GenBank/DDBJ whole genome shotgun (WGS) entry which is preliminary data.</text>
</comment>
<accession>M0M8P7</accession>
<proteinExistence type="predicted"/>
<dbReference type="OrthoDB" id="179396at2157"/>
<evidence type="ECO:0000313" key="2">
    <source>
        <dbReference type="EMBL" id="EMA41718.1"/>
    </source>
</evidence>
<dbReference type="RefSeq" id="WP_006672030.1">
    <property type="nucleotide sequence ID" value="NZ_AOMA01000063.1"/>
</dbReference>
<dbReference type="EMBL" id="AOMA01000063">
    <property type="protein sequence ID" value="EMA41718.1"/>
    <property type="molecule type" value="Genomic_DNA"/>
</dbReference>